<dbReference type="Gene3D" id="3.30.465.10">
    <property type="match status" value="1"/>
</dbReference>
<dbReference type="Pfam" id="PF02913">
    <property type="entry name" value="FAD-oxidase_C"/>
    <property type="match status" value="1"/>
</dbReference>
<keyword evidence="6" id="KW-0809">Transit peptide</keyword>
<dbReference type="OrthoDB" id="7786253at2759"/>
<dbReference type="InterPro" id="IPR016164">
    <property type="entry name" value="FAD-linked_Oxase-like_C"/>
</dbReference>
<reference evidence="14" key="1">
    <citation type="submission" date="2016-04" db="EMBL/GenBank/DDBJ databases">
        <title>Comparative genomics of biotechnologically important yeasts.</title>
        <authorList>
            <consortium name="DOE Joint Genome Institute"/>
            <person name="Riley R."/>
            <person name="Haridas S."/>
            <person name="Wolfe K.H."/>
            <person name="Lopes M.R."/>
            <person name="Hittinger C.T."/>
            <person name="Goker M."/>
            <person name="Salamov A."/>
            <person name="Wisecaver J."/>
            <person name="Long T.M."/>
            <person name="Aerts A.L."/>
            <person name="Barry K."/>
            <person name="Choi C."/>
            <person name="Clum A."/>
            <person name="Coughlan A.Y."/>
            <person name="Deshpande S."/>
            <person name="Douglass A.P."/>
            <person name="Hanson S.J."/>
            <person name="Klenk H.-P."/>
            <person name="Labutti K."/>
            <person name="Lapidus A."/>
            <person name="Lindquist E."/>
            <person name="Lipzen A."/>
            <person name="Meier-Kolthoff J.P."/>
            <person name="Ohm R.A."/>
            <person name="Otillar R.P."/>
            <person name="Pangilinan J."/>
            <person name="Peng Y."/>
            <person name="Rokas A."/>
            <person name="Rosa C.A."/>
            <person name="Scheuner C."/>
            <person name="Sibirny A.A."/>
            <person name="Slot J.C."/>
            <person name="Stielow J.B."/>
            <person name="Sun H."/>
            <person name="Kurtzman C.P."/>
            <person name="Blackwell M."/>
            <person name="Grigoriev I.V."/>
            <person name="Jeffries T.W."/>
        </authorList>
    </citation>
    <scope>NUCLEOTIDE SEQUENCE [LARGE SCALE GENOMIC DNA]</scope>
    <source>
        <strain evidence="14">NRRL YB-2248</strain>
    </source>
</reference>
<organism evidence="13 14">
    <name type="scientific">[Candida] arabinofermentans NRRL YB-2248</name>
    <dbReference type="NCBI Taxonomy" id="983967"/>
    <lineage>
        <taxon>Eukaryota</taxon>
        <taxon>Fungi</taxon>
        <taxon>Dikarya</taxon>
        <taxon>Ascomycota</taxon>
        <taxon>Saccharomycotina</taxon>
        <taxon>Pichiomycetes</taxon>
        <taxon>Pichiales</taxon>
        <taxon>Pichiaceae</taxon>
        <taxon>Ogataea</taxon>
        <taxon>Ogataea/Candida clade</taxon>
    </lineage>
</organism>
<comment type="subcellular location">
    <subcellularLocation>
        <location evidence="2">Mitochondrion</location>
    </subcellularLocation>
</comment>
<evidence type="ECO:0000256" key="5">
    <source>
        <dbReference type="ARBA" id="ARBA00022827"/>
    </source>
</evidence>
<dbReference type="FunFam" id="1.10.45.10:FF:000001">
    <property type="entry name" value="D-lactate dehydrogenase mitochondrial"/>
    <property type="match status" value="1"/>
</dbReference>
<evidence type="ECO:0000256" key="7">
    <source>
        <dbReference type="ARBA" id="ARBA00023002"/>
    </source>
</evidence>
<dbReference type="Proteomes" id="UP000094801">
    <property type="component" value="Unassembled WGS sequence"/>
</dbReference>
<dbReference type="PANTHER" id="PTHR11748">
    <property type="entry name" value="D-LACTATE DEHYDROGENASE"/>
    <property type="match status" value="1"/>
</dbReference>
<dbReference type="GO" id="GO:0005739">
    <property type="term" value="C:mitochondrion"/>
    <property type="evidence" value="ECO:0007669"/>
    <property type="project" value="UniProtKB-SubCell"/>
</dbReference>
<name>A0A1E4T433_9ASCO</name>
<comment type="similarity">
    <text evidence="3">Belongs to the FAD-binding oxidoreductase/transferase type 4 family.</text>
</comment>
<evidence type="ECO:0000256" key="6">
    <source>
        <dbReference type="ARBA" id="ARBA00022946"/>
    </source>
</evidence>
<proteinExistence type="inferred from homology"/>
<keyword evidence="14" id="KW-1185">Reference proteome</keyword>
<gene>
    <name evidence="13" type="ORF">CANARDRAFT_175363</name>
</gene>
<dbReference type="Pfam" id="PF01565">
    <property type="entry name" value="FAD_binding_4"/>
    <property type="match status" value="1"/>
</dbReference>
<dbReference type="Gene3D" id="1.10.45.10">
    <property type="entry name" value="Vanillyl-alcohol Oxidase, Chain A, domain 4"/>
    <property type="match status" value="1"/>
</dbReference>
<protein>
    <recommendedName>
        <fullName evidence="9">D-lactate dehydrogenase (cytochrome)</fullName>
        <ecNumber evidence="9">1.1.2.4</ecNumber>
    </recommendedName>
    <alternativeName>
        <fullName evidence="11">D-lactate ferricytochrome C oxidoreductase</fullName>
    </alternativeName>
</protein>
<dbReference type="GO" id="GO:1903457">
    <property type="term" value="P:lactate catabolic process"/>
    <property type="evidence" value="ECO:0007669"/>
    <property type="project" value="TreeGrafter"/>
</dbReference>
<comment type="catalytic activity">
    <reaction evidence="10">
        <text>(R)-lactate + 2 Fe(III)-[cytochrome c] = 2 Fe(II)-[cytochrome c] + pyruvate + 2 H(+)</text>
        <dbReference type="Rhea" id="RHEA:13521"/>
        <dbReference type="Rhea" id="RHEA-COMP:10350"/>
        <dbReference type="Rhea" id="RHEA-COMP:14399"/>
        <dbReference type="ChEBI" id="CHEBI:15361"/>
        <dbReference type="ChEBI" id="CHEBI:15378"/>
        <dbReference type="ChEBI" id="CHEBI:16004"/>
        <dbReference type="ChEBI" id="CHEBI:29033"/>
        <dbReference type="ChEBI" id="CHEBI:29034"/>
        <dbReference type="EC" id="1.1.2.4"/>
    </reaction>
</comment>
<dbReference type="FunFam" id="3.30.70.2740:FF:000001">
    <property type="entry name" value="D-lactate dehydrogenase mitochondrial"/>
    <property type="match status" value="1"/>
</dbReference>
<evidence type="ECO:0000256" key="3">
    <source>
        <dbReference type="ARBA" id="ARBA00008000"/>
    </source>
</evidence>
<keyword evidence="4" id="KW-0285">Flavoprotein</keyword>
<dbReference type="InterPro" id="IPR006094">
    <property type="entry name" value="Oxid_FAD_bind_N"/>
</dbReference>
<evidence type="ECO:0000256" key="1">
    <source>
        <dbReference type="ARBA" id="ARBA00001974"/>
    </source>
</evidence>
<dbReference type="FunFam" id="3.30.465.10:FF:000014">
    <property type="entry name" value="D-lactate dehydrogenase (Cytochrome), putative"/>
    <property type="match status" value="1"/>
</dbReference>
<dbReference type="InterPro" id="IPR016166">
    <property type="entry name" value="FAD-bd_PCMH"/>
</dbReference>
<evidence type="ECO:0000256" key="4">
    <source>
        <dbReference type="ARBA" id="ARBA00022630"/>
    </source>
</evidence>
<evidence type="ECO:0000256" key="9">
    <source>
        <dbReference type="ARBA" id="ARBA00038897"/>
    </source>
</evidence>
<evidence type="ECO:0000259" key="12">
    <source>
        <dbReference type="PROSITE" id="PS51387"/>
    </source>
</evidence>
<dbReference type="SUPFAM" id="SSF55103">
    <property type="entry name" value="FAD-linked oxidases, C-terminal domain"/>
    <property type="match status" value="1"/>
</dbReference>
<accession>A0A1E4T433</accession>
<dbReference type="SUPFAM" id="SSF56176">
    <property type="entry name" value="FAD-binding/transporter-associated domain-like"/>
    <property type="match status" value="1"/>
</dbReference>
<dbReference type="GO" id="GO:0004458">
    <property type="term" value="F:D-lactate dehydrogenase (cytochrome) activity"/>
    <property type="evidence" value="ECO:0007669"/>
    <property type="project" value="UniProtKB-EC"/>
</dbReference>
<evidence type="ECO:0000256" key="11">
    <source>
        <dbReference type="ARBA" id="ARBA00083446"/>
    </source>
</evidence>
<dbReference type="InterPro" id="IPR036318">
    <property type="entry name" value="FAD-bd_PCMH-like_sf"/>
</dbReference>
<dbReference type="EMBL" id="KV453850">
    <property type="protein sequence ID" value="ODV86482.1"/>
    <property type="molecule type" value="Genomic_DNA"/>
</dbReference>
<evidence type="ECO:0000256" key="2">
    <source>
        <dbReference type="ARBA" id="ARBA00004173"/>
    </source>
</evidence>
<keyword evidence="8" id="KW-0496">Mitochondrion</keyword>
<evidence type="ECO:0000313" key="13">
    <source>
        <dbReference type="EMBL" id="ODV86482.1"/>
    </source>
</evidence>
<dbReference type="Gene3D" id="3.30.70.2740">
    <property type="match status" value="1"/>
</dbReference>
<dbReference type="GO" id="GO:0008720">
    <property type="term" value="F:D-lactate dehydrogenase (NAD+) activity"/>
    <property type="evidence" value="ECO:0007669"/>
    <property type="project" value="TreeGrafter"/>
</dbReference>
<sequence>MLFKTSMNRTIAGGYATFNYLKQNPPNDFFPASASTPLKDLTSSPRYAKEPEVKLAIAEMATFLKPDQMTNSEGELYNHSSNSSTFHKPNDTERPYVIAYPHDTQEVAEIVKICNKYRIPMVPYSGGTSIEGHFIPTRRGVCIDVSRMDKILALHEDDLDVVVQPGVGWQDLGAYLDPYGLMFGPDPGPGACIGGMVATNCSGTRASRYGTMKDNVIALTVVLSDGTIIKTKNRPRKSSAGYNLTGLFVGSEGTLGIIVEATLKLTVKPEKEVVAVVNFNSLGEAAKTVTDIFKKGIAVNAVELMDDRQMKCIKEMTDDVHGGRKWSDKNLLLFKLGGVSNTVLKDQINIVSSICKKNGGFNIEIAESEADKEAIWSVRKTQLWTSIDWAKKIMPNARAWPTDVAVPVSKLPKLIAETVEDIESNGLMTTVVGHVGDGNIHALVIFPPEQIDVAEKVVKNMVKRAIENEGTVSGEHGVGIGKRDFLEMELGEEAVNVMRRLKLSLDSKMLFNPDKIFKIDPNEDRVDNY</sequence>
<dbReference type="GO" id="GO:0071949">
    <property type="term" value="F:FAD binding"/>
    <property type="evidence" value="ECO:0007669"/>
    <property type="project" value="InterPro"/>
</dbReference>
<dbReference type="PROSITE" id="PS51387">
    <property type="entry name" value="FAD_PCMH"/>
    <property type="match status" value="1"/>
</dbReference>
<dbReference type="STRING" id="983967.A0A1E4T433"/>
<dbReference type="InterPro" id="IPR016169">
    <property type="entry name" value="FAD-bd_PCMH_sub2"/>
</dbReference>
<evidence type="ECO:0000313" key="14">
    <source>
        <dbReference type="Proteomes" id="UP000094801"/>
    </source>
</evidence>
<evidence type="ECO:0000256" key="10">
    <source>
        <dbReference type="ARBA" id="ARBA00051436"/>
    </source>
</evidence>
<dbReference type="AlphaFoldDB" id="A0A1E4T433"/>
<evidence type="ECO:0000256" key="8">
    <source>
        <dbReference type="ARBA" id="ARBA00023128"/>
    </source>
</evidence>
<keyword evidence="7" id="KW-0560">Oxidoreductase</keyword>
<dbReference type="EC" id="1.1.2.4" evidence="9"/>
<comment type="cofactor">
    <cofactor evidence="1">
        <name>FAD</name>
        <dbReference type="ChEBI" id="CHEBI:57692"/>
    </cofactor>
</comment>
<dbReference type="InterPro" id="IPR004113">
    <property type="entry name" value="FAD-bd_oxidored_4_C"/>
</dbReference>
<keyword evidence="5" id="KW-0274">FAD</keyword>
<feature type="domain" description="FAD-binding PCMH-type" evidence="12">
    <location>
        <begin position="90"/>
        <end position="268"/>
    </location>
</feature>
<dbReference type="InterPro" id="IPR016171">
    <property type="entry name" value="Vanillyl_alc_oxidase_C-sub2"/>
</dbReference>
<dbReference type="PANTHER" id="PTHR11748:SF111">
    <property type="entry name" value="D-LACTATE DEHYDROGENASE, MITOCHONDRIAL-RELATED"/>
    <property type="match status" value="1"/>
</dbReference>